<accession>A0A4Q7YUT0</accession>
<dbReference type="OrthoDB" id="9786703at2"/>
<dbReference type="PIRSF" id="PIRSF000103">
    <property type="entry name" value="HIBADH"/>
    <property type="match status" value="1"/>
</dbReference>
<proteinExistence type="predicted"/>
<feature type="domain" description="6-phosphogluconate dehydrogenase NADP-binding" evidence="4">
    <location>
        <begin position="6"/>
        <end position="164"/>
    </location>
</feature>
<dbReference type="InterPro" id="IPR051265">
    <property type="entry name" value="HIBADH-related_NP60_sf"/>
</dbReference>
<dbReference type="InterPro" id="IPR013328">
    <property type="entry name" value="6PGD_dom2"/>
</dbReference>
<evidence type="ECO:0000256" key="3">
    <source>
        <dbReference type="PIRSR" id="PIRSR000103-1"/>
    </source>
</evidence>
<dbReference type="InterPro" id="IPR006115">
    <property type="entry name" value="6PGDH_NADP-bd"/>
</dbReference>
<dbReference type="Gene3D" id="1.10.1040.10">
    <property type="entry name" value="N-(1-d-carboxylethyl)-l-norvaline Dehydrogenase, domain 2"/>
    <property type="match status" value="1"/>
</dbReference>
<reference evidence="6 7" key="1">
    <citation type="submission" date="2019-02" db="EMBL/GenBank/DDBJ databases">
        <title>Genomic Encyclopedia of Archaeal and Bacterial Type Strains, Phase II (KMG-II): from individual species to whole genera.</title>
        <authorList>
            <person name="Goeker M."/>
        </authorList>
    </citation>
    <scope>NUCLEOTIDE SEQUENCE [LARGE SCALE GENOMIC DNA]</scope>
    <source>
        <strain evidence="6 7">DSM 18101</strain>
    </source>
</reference>
<dbReference type="PANTHER" id="PTHR43580">
    <property type="entry name" value="OXIDOREDUCTASE GLYR1-RELATED"/>
    <property type="match status" value="1"/>
</dbReference>
<evidence type="ECO:0000256" key="1">
    <source>
        <dbReference type="ARBA" id="ARBA00023002"/>
    </source>
</evidence>
<evidence type="ECO:0000256" key="2">
    <source>
        <dbReference type="ARBA" id="ARBA00023027"/>
    </source>
</evidence>
<dbReference type="AlphaFoldDB" id="A0A4Q7YUT0"/>
<keyword evidence="7" id="KW-1185">Reference proteome</keyword>
<dbReference type="Pfam" id="PF03446">
    <property type="entry name" value="NAD_binding_2"/>
    <property type="match status" value="1"/>
</dbReference>
<feature type="domain" description="3-hydroxyisobutyrate dehydrogenase-like NAD-binding" evidence="5">
    <location>
        <begin position="167"/>
        <end position="287"/>
    </location>
</feature>
<evidence type="ECO:0000313" key="7">
    <source>
        <dbReference type="Proteomes" id="UP000292958"/>
    </source>
</evidence>
<evidence type="ECO:0000313" key="6">
    <source>
        <dbReference type="EMBL" id="RZU40729.1"/>
    </source>
</evidence>
<evidence type="ECO:0000259" key="4">
    <source>
        <dbReference type="Pfam" id="PF03446"/>
    </source>
</evidence>
<dbReference type="SUPFAM" id="SSF51735">
    <property type="entry name" value="NAD(P)-binding Rossmann-fold domains"/>
    <property type="match status" value="1"/>
</dbReference>
<protein>
    <submittedName>
        <fullName evidence="6">3-hydroxyisobutyrate dehydrogenase</fullName>
    </submittedName>
</protein>
<dbReference type="PANTHER" id="PTHR43580:SF2">
    <property type="entry name" value="CYTOKINE-LIKE NUCLEAR FACTOR N-PAC"/>
    <property type="match status" value="1"/>
</dbReference>
<dbReference type="SUPFAM" id="SSF48179">
    <property type="entry name" value="6-phosphogluconate dehydrogenase C-terminal domain-like"/>
    <property type="match status" value="1"/>
</dbReference>
<keyword evidence="2" id="KW-0520">NAD</keyword>
<dbReference type="InterPro" id="IPR029154">
    <property type="entry name" value="HIBADH-like_NADP-bd"/>
</dbReference>
<evidence type="ECO:0000259" key="5">
    <source>
        <dbReference type="Pfam" id="PF14833"/>
    </source>
</evidence>
<dbReference type="InterPro" id="IPR036291">
    <property type="entry name" value="NAD(P)-bd_dom_sf"/>
</dbReference>
<dbReference type="GO" id="GO:0016491">
    <property type="term" value="F:oxidoreductase activity"/>
    <property type="evidence" value="ECO:0007669"/>
    <property type="project" value="UniProtKB-KW"/>
</dbReference>
<dbReference type="GO" id="GO:0051287">
    <property type="term" value="F:NAD binding"/>
    <property type="evidence" value="ECO:0007669"/>
    <property type="project" value="InterPro"/>
</dbReference>
<dbReference type="InterPro" id="IPR008927">
    <property type="entry name" value="6-PGluconate_DH-like_C_sf"/>
</dbReference>
<comment type="caution">
    <text evidence="6">The sequence shown here is derived from an EMBL/GenBank/DDBJ whole genome shotgun (WGS) entry which is preliminary data.</text>
</comment>
<dbReference type="Proteomes" id="UP000292958">
    <property type="component" value="Unassembled WGS sequence"/>
</dbReference>
<dbReference type="Pfam" id="PF14833">
    <property type="entry name" value="NAD_binding_11"/>
    <property type="match status" value="1"/>
</dbReference>
<feature type="active site" evidence="3">
    <location>
        <position position="173"/>
    </location>
</feature>
<sequence>MSKQRVALLGIGTMGRGMAANLLKAGFPLTVYNRTREKAEPLAAQGAIMAGTPAEAAKGADVVISMLADDTASRAAWLGEDSALDAMSKGSTVIECGTLTPGWIAELDQQAKSRGIGLVEAPVTGSRPQAEAGQLTFLCGADQATLDAVRPVLTVMSKAILHLGPVGSGGQLKLINNFLCGVQVASFAEAVAWVERTQLDRTQALDFLKTGAAGSGIFNAMSDRMTARTYEVNFLLRLLNKDLRYAQTAAAEHGVTLTTAAVTEQLFDKAEQQGLGEKDMSAVVEVLRNKNQ</sequence>
<dbReference type="EMBL" id="SHKW01000001">
    <property type="protein sequence ID" value="RZU40729.1"/>
    <property type="molecule type" value="Genomic_DNA"/>
</dbReference>
<gene>
    <name evidence="6" type="ORF">BDD14_2203</name>
</gene>
<dbReference type="InterPro" id="IPR015815">
    <property type="entry name" value="HIBADH-related"/>
</dbReference>
<dbReference type="GO" id="GO:0050661">
    <property type="term" value="F:NADP binding"/>
    <property type="evidence" value="ECO:0007669"/>
    <property type="project" value="InterPro"/>
</dbReference>
<dbReference type="Gene3D" id="3.40.50.720">
    <property type="entry name" value="NAD(P)-binding Rossmann-like Domain"/>
    <property type="match status" value="1"/>
</dbReference>
<keyword evidence="1" id="KW-0560">Oxidoreductase</keyword>
<organism evidence="6 7">
    <name type="scientific">Edaphobacter modestus</name>
    <dbReference type="NCBI Taxonomy" id="388466"/>
    <lineage>
        <taxon>Bacteria</taxon>
        <taxon>Pseudomonadati</taxon>
        <taxon>Acidobacteriota</taxon>
        <taxon>Terriglobia</taxon>
        <taxon>Terriglobales</taxon>
        <taxon>Acidobacteriaceae</taxon>
        <taxon>Edaphobacter</taxon>
    </lineage>
</organism>
<dbReference type="RefSeq" id="WP_130418758.1">
    <property type="nucleotide sequence ID" value="NZ_SHKW01000001.1"/>
</dbReference>
<name>A0A4Q7YUT0_9BACT</name>